<accession>A0A0F4LPK7</accession>
<dbReference type="AlphaFoldDB" id="A0A0F4LPK7"/>
<dbReference type="Gene3D" id="3.40.50.300">
    <property type="entry name" value="P-loop containing nucleotide triphosphate hydrolases"/>
    <property type="match status" value="2"/>
</dbReference>
<keyword evidence="1" id="KW-0614">Plasmid</keyword>
<geneLocation type="plasmid" evidence="1">
    <name>pBin4p1</name>
</geneLocation>
<dbReference type="OrthoDB" id="9804380at2"/>
<comment type="caution">
    <text evidence="1">The sequence shown here is derived from an EMBL/GenBank/DDBJ whole genome shotgun (WGS) entry which is preliminary data.</text>
</comment>
<organism evidence="1 2">
    <name type="scientific">Bombilactobacillus mellifer</name>
    <dbReference type="NCBI Taxonomy" id="1218492"/>
    <lineage>
        <taxon>Bacteria</taxon>
        <taxon>Bacillati</taxon>
        <taxon>Bacillota</taxon>
        <taxon>Bacilli</taxon>
        <taxon>Lactobacillales</taxon>
        <taxon>Lactobacillaceae</taxon>
        <taxon>Bombilactobacillus</taxon>
    </lineage>
</organism>
<dbReference type="PATRIC" id="fig|1218492.5.peg.54"/>
<sequence>MKFSEYDRRNLIRNGYDLQFIADTQPAGNIKIHSGYIEMGNAFVTFLDVYKYPKNNLGFFWLSSLVNQEKVIAFLSIGTQSKQKIQSELDRSISELQSRMIDSHSKASETLGSESEAQKFYQLLSDLDTESETEKKIFLRLMIYDTSLSKLLNHVQEIRENYYAYAMSRFIDEQKYDYQSIFMPLSKQEKMANHRLAKDIEAYDLGGSYMFDYINLIDEGGHYFGFTPTNGAFIFNPFNLKNNNRTRVFSLVAGQSGMGKSTFLQQLNDDAFMRGEYIRNFDVSGEYTQSTLNQKGIIIDTTKEENQVNIFEIFPTVTNSAGNKISEIGSFNQNISRIKTTAHILDDSLSKNDLKMLEGLLNQFYIQKGMWTVNPRHNADKINVLNLPHEQYPTLSEFVIFLEEQQHLKESKISNNNVELESIKNITHTFRLLLEKHSDIFDGHTTIPNLEKERVVTFDMSAVKAMSTTSSDNKLFQAQFFSYLSLISSHTVNNGKKIRQKIKNHQLVDDQLGMNIDYYYINIDETEDYFQLQFPDVVAVLANFMEEMRKNYVGITLAFPTLKDILISNETGSKEYFEYQQAVNKIFGLIQYYHFFQLSNGDQKAISEYFKRNRSVTIEQLDTLKNLEPHQLLTTIVGERSYRWETQLLDEQLARYK</sequence>
<dbReference type="HOGENOM" id="CLU_017194_1_0_9"/>
<dbReference type="InterPro" id="IPR027417">
    <property type="entry name" value="P-loop_NTPase"/>
</dbReference>
<reference evidence="1 2" key="1">
    <citation type="submission" date="2015-01" db="EMBL/GenBank/DDBJ databases">
        <title>Comparative genomics of the lactic acid bacteria isolated from the honey bee gut.</title>
        <authorList>
            <person name="Ellegaard K.M."/>
            <person name="Tamarit D."/>
            <person name="Javelind E."/>
            <person name="Olofsson T."/>
            <person name="Andersson S.G."/>
            <person name="Vasquez A."/>
        </authorList>
    </citation>
    <scope>NUCLEOTIDE SEQUENCE [LARGE SCALE GENOMIC DNA]</scope>
    <source>
        <strain evidence="1 2">Bin4</strain>
        <plasmid evidence="1">pBin4p1</plasmid>
    </source>
</reference>
<name>A0A0F4LPK7_9LACO</name>
<dbReference type="EMBL" id="JXJQ01000022">
    <property type="protein sequence ID" value="KJY59486.1"/>
    <property type="molecule type" value="Genomic_DNA"/>
</dbReference>
<keyword evidence="2" id="KW-1185">Reference proteome</keyword>
<evidence type="ECO:0000313" key="1">
    <source>
        <dbReference type="EMBL" id="KJY59486.1"/>
    </source>
</evidence>
<protein>
    <submittedName>
        <fullName evidence="1">Uncharacterized protein</fullName>
    </submittedName>
</protein>
<dbReference type="SUPFAM" id="SSF52540">
    <property type="entry name" value="P-loop containing nucleoside triphosphate hydrolases"/>
    <property type="match status" value="1"/>
</dbReference>
<dbReference type="RefSeq" id="WP_046318079.1">
    <property type="nucleotide sequence ID" value="NZ_JBHSZT010000002.1"/>
</dbReference>
<proteinExistence type="predicted"/>
<dbReference type="Proteomes" id="UP000033558">
    <property type="component" value="Unassembled WGS sequence"/>
</dbReference>
<evidence type="ECO:0000313" key="2">
    <source>
        <dbReference type="Proteomes" id="UP000033558"/>
    </source>
</evidence>
<gene>
    <name evidence="1" type="ORF">JG30_12590</name>
</gene>